<organism evidence="3 4">
    <name type="scientific">Chlorella ohadii</name>
    <dbReference type="NCBI Taxonomy" id="2649997"/>
    <lineage>
        <taxon>Eukaryota</taxon>
        <taxon>Viridiplantae</taxon>
        <taxon>Chlorophyta</taxon>
        <taxon>core chlorophytes</taxon>
        <taxon>Trebouxiophyceae</taxon>
        <taxon>Chlorellales</taxon>
        <taxon>Chlorellaceae</taxon>
        <taxon>Chlorella clade</taxon>
        <taxon>Chlorella</taxon>
    </lineage>
</organism>
<keyword evidence="1" id="KW-0479">Metal-binding</keyword>
<dbReference type="GO" id="GO:0050821">
    <property type="term" value="P:protein stabilization"/>
    <property type="evidence" value="ECO:0007669"/>
    <property type="project" value="TreeGrafter"/>
</dbReference>
<dbReference type="GO" id="GO:0008270">
    <property type="term" value="F:zinc ion binding"/>
    <property type="evidence" value="ECO:0007669"/>
    <property type="project" value="UniProtKB-KW"/>
</dbReference>
<dbReference type="PANTHER" id="PTHR20922">
    <property type="entry name" value="DNL-TYPE ZINC FINGER PROTEIN"/>
    <property type="match status" value="1"/>
</dbReference>
<dbReference type="GO" id="GO:0006457">
    <property type="term" value="P:protein folding"/>
    <property type="evidence" value="ECO:0007669"/>
    <property type="project" value="TreeGrafter"/>
</dbReference>
<protein>
    <recommendedName>
        <fullName evidence="2">DNL-type domain-containing protein</fullName>
    </recommendedName>
</protein>
<dbReference type="InterPro" id="IPR024158">
    <property type="entry name" value="Mt_import_TIM15"/>
</dbReference>
<dbReference type="PROSITE" id="PS51501">
    <property type="entry name" value="ZF_DNL"/>
    <property type="match status" value="1"/>
</dbReference>
<evidence type="ECO:0000256" key="1">
    <source>
        <dbReference type="PROSITE-ProRule" id="PRU00834"/>
    </source>
</evidence>
<dbReference type="AlphaFoldDB" id="A0AAD5DCM5"/>
<dbReference type="EMBL" id="JADXDR010000248">
    <property type="protein sequence ID" value="KAI7835562.1"/>
    <property type="molecule type" value="Genomic_DNA"/>
</dbReference>
<dbReference type="GO" id="GO:0005739">
    <property type="term" value="C:mitochondrion"/>
    <property type="evidence" value="ECO:0007669"/>
    <property type="project" value="TreeGrafter"/>
</dbReference>
<proteinExistence type="predicted"/>
<dbReference type="PANTHER" id="PTHR20922:SF15">
    <property type="entry name" value="A_TM021B04.14 PROTEIN"/>
    <property type="match status" value="1"/>
</dbReference>
<dbReference type="Pfam" id="PF05180">
    <property type="entry name" value="zf-DNL"/>
    <property type="match status" value="1"/>
</dbReference>
<keyword evidence="4" id="KW-1185">Reference proteome</keyword>
<accession>A0AAD5DCM5</accession>
<keyword evidence="1" id="KW-0862">Zinc</keyword>
<name>A0AAD5DCM5_9CHLO</name>
<reference evidence="3" key="1">
    <citation type="submission" date="2020-11" db="EMBL/GenBank/DDBJ databases">
        <title>Chlorella ohadii genome sequencing and assembly.</title>
        <authorList>
            <person name="Murik O."/>
            <person name="Treves H."/>
            <person name="Kedem I."/>
            <person name="Shotland Y."/>
            <person name="Kaplan A."/>
        </authorList>
    </citation>
    <scope>NUCLEOTIDE SEQUENCE</scope>
    <source>
        <strain evidence="3">1</strain>
    </source>
</reference>
<evidence type="ECO:0000259" key="2">
    <source>
        <dbReference type="PROSITE" id="PS51501"/>
    </source>
</evidence>
<comment type="caution">
    <text evidence="3">The sequence shown here is derived from an EMBL/GenBank/DDBJ whole genome shotgun (WGS) entry which is preliminary data.</text>
</comment>
<evidence type="ECO:0000313" key="4">
    <source>
        <dbReference type="Proteomes" id="UP001205105"/>
    </source>
</evidence>
<dbReference type="Proteomes" id="UP001205105">
    <property type="component" value="Unassembled WGS sequence"/>
</dbReference>
<keyword evidence="1" id="KW-0863">Zinc-finger</keyword>
<dbReference type="GO" id="GO:0051087">
    <property type="term" value="F:protein-folding chaperone binding"/>
    <property type="evidence" value="ECO:0007669"/>
    <property type="project" value="TreeGrafter"/>
</dbReference>
<evidence type="ECO:0000313" key="3">
    <source>
        <dbReference type="EMBL" id="KAI7835562.1"/>
    </source>
</evidence>
<feature type="domain" description="DNL-type" evidence="2">
    <location>
        <begin position="54"/>
        <end position="138"/>
    </location>
</feature>
<gene>
    <name evidence="3" type="ORF">COHA_010541</name>
</gene>
<dbReference type="InterPro" id="IPR007853">
    <property type="entry name" value="Znf_DNL-typ"/>
</dbReference>
<sequence length="138" mass="15512">MSLHSGGTRPVYGPLAHDTFVMQRPEIGGPGLLRFTCFLFACSSLWLRFTCFSFACSSPQLRFTCNLCGETNDCEVNPHAWAKGSVFARCQGCTAVHKLKDNLNIFHELAGPVFPPRELRSSYLVQEILDRIQENNRN</sequence>
<dbReference type="GO" id="GO:0030150">
    <property type="term" value="P:protein import into mitochondrial matrix"/>
    <property type="evidence" value="ECO:0007669"/>
    <property type="project" value="TreeGrafter"/>
</dbReference>